<proteinExistence type="predicted"/>
<gene>
    <name evidence="1" type="ORF">SARC_01575</name>
</gene>
<evidence type="ECO:0000313" key="2">
    <source>
        <dbReference type="Proteomes" id="UP000054560"/>
    </source>
</evidence>
<keyword evidence="2" id="KW-1185">Reference proteome</keyword>
<dbReference type="GeneID" id="25902079"/>
<dbReference type="Proteomes" id="UP000054560">
    <property type="component" value="Unassembled WGS sequence"/>
</dbReference>
<organism evidence="1 2">
    <name type="scientific">Sphaeroforma arctica JP610</name>
    <dbReference type="NCBI Taxonomy" id="667725"/>
    <lineage>
        <taxon>Eukaryota</taxon>
        <taxon>Ichthyosporea</taxon>
        <taxon>Ichthyophonida</taxon>
        <taxon>Sphaeroforma</taxon>
    </lineage>
</organism>
<name>A0A0L0GDC9_9EUKA</name>
<dbReference type="RefSeq" id="XP_014160155.1">
    <property type="nucleotide sequence ID" value="XM_014304680.1"/>
</dbReference>
<reference evidence="1 2" key="1">
    <citation type="submission" date="2011-02" db="EMBL/GenBank/DDBJ databases">
        <title>The Genome Sequence of Sphaeroforma arctica JP610.</title>
        <authorList>
            <consortium name="The Broad Institute Genome Sequencing Platform"/>
            <person name="Russ C."/>
            <person name="Cuomo C."/>
            <person name="Young S.K."/>
            <person name="Zeng Q."/>
            <person name="Gargeya S."/>
            <person name="Alvarado L."/>
            <person name="Berlin A."/>
            <person name="Chapman S.B."/>
            <person name="Chen Z."/>
            <person name="Freedman E."/>
            <person name="Gellesch M."/>
            <person name="Goldberg J."/>
            <person name="Griggs A."/>
            <person name="Gujja S."/>
            <person name="Heilman E."/>
            <person name="Heiman D."/>
            <person name="Howarth C."/>
            <person name="Mehta T."/>
            <person name="Neiman D."/>
            <person name="Pearson M."/>
            <person name="Roberts A."/>
            <person name="Saif S."/>
            <person name="Shea T."/>
            <person name="Shenoy N."/>
            <person name="Sisk P."/>
            <person name="Stolte C."/>
            <person name="Sykes S."/>
            <person name="White J."/>
            <person name="Yandava C."/>
            <person name="Burger G."/>
            <person name="Gray M.W."/>
            <person name="Holland P.W.H."/>
            <person name="King N."/>
            <person name="Lang F.B.F."/>
            <person name="Roger A.J."/>
            <person name="Ruiz-Trillo I."/>
            <person name="Haas B."/>
            <person name="Nusbaum C."/>
            <person name="Birren B."/>
        </authorList>
    </citation>
    <scope>NUCLEOTIDE SEQUENCE [LARGE SCALE GENOMIC DNA]</scope>
    <source>
        <strain evidence="1 2">JP610</strain>
    </source>
</reference>
<accession>A0A0L0GDC9</accession>
<dbReference type="AlphaFoldDB" id="A0A0L0GDC9"/>
<protein>
    <submittedName>
        <fullName evidence="1">Uncharacterized protein</fullName>
    </submittedName>
</protein>
<sequence>MLSSTDADATAGPTRIKWTRLALSGDNYDCWDAYLYLAALGDYEWDLNPILNYCELLKPTLLPGTKPVPYEPFKKVDSTTEFRNRK</sequence>
<dbReference type="EMBL" id="KQ241660">
    <property type="protein sequence ID" value="KNC86253.1"/>
    <property type="molecule type" value="Genomic_DNA"/>
</dbReference>
<evidence type="ECO:0000313" key="1">
    <source>
        <dbReference type="EMBL" id="KNC86253.1"/>
    </source>
</evidence>